<dbReference type="OrthoDB" id="82335at2"/>
<organism evidence="2 3">
    <name type="scientific">Aureibacillus halotolerans</name>
    <dbReference type="NCBI Taxonomy" id="1508390"/>
    <lineage>
        <taxon>Bacteria</taxon>
        <taxon>Bacillati</taxon>
        <taxon>Bacillota</taxon>
        <taxon>Bacilli</taxon>
        <taxon>Bacillales</taxon>
        <taxon>Bacillaceae</taxon>
        <taxon>Aureibacillus</taxon>
    </lineage>
</organism>
<feature type="transmembrane region" description="Helical" evidence="1">
    <location>
        <begin position="193"/>
        <end position="214"/>
    </location>
</feature>
<feature type="transmembrane region" description="Helical" evidence="1">
    <location>
        <begin position="29"/>
        <end position="48"/>
    </location>
</feature>
<keyword evidence="1" id="KW-1133">Transmembrane helix</keyword>
<keyword evidence="1" id="KW-0472">Membrane</keyword>
<feature type="transmembrane region" description="Helical" evidence="1">
    <location>
        <begin position="312"/>
        <end position="332"/>
    </location>
</feature>
<comment type="caution">
    <text evidence="2">The sequence shown here is derived from an EMBL/GenBank/DDBJ whole genome shotgun (WGS) entry which is preliminary data.</text>
</comment>
<keyword evidence="3" id="KW-1185">Reference proteome</keyword>
<sequence>MGTRLTAFLIAIIAPGLGHLILGRRIRAFVFFFLFFSIGLVAAITFFYSINSYIVDGGLIAFIFILLAIVWVIHFIDLIVISVRSKNSDIDAQEYYSEYSIRKYVKQNGKYMLPGFTHLRIGMPMRAASVLLLFILSFFFFCHLFLSNYIELALLPILFAISLFFYAMIDAAEMDRRKSEEPISDGLLFAEPVAHSTASLMSLVFLPGLGHFVAGAKKKGIEWLGLYALLLLPYSSPVMGAAAFIVWVLAMLDLSRIAKEGVPEEKERRSGHPLVGPFIIVLAILALCDFLIKWMSQMANPFQFGGPYMVWRYVYSEPIFLIITLIFGFIAYRRMK</sequence>
<gene>
    <name evidence="2" type="ORF">EV213_11838</name>
</gene>
<feature type="transmembrane region" description="Helical" evidence="1">
    <location>
        <begin position="60"/>
        <end position="81"/>
    </location>
</feature>
<evidence type="ECO:0000313" key="3">
    <source>
        <dbReference type="Proteomes" id="UP000295632"/>
    </source>
</evidence>
<dbReference type="AlphaFoldDB" id="A0A4R6TS26"/>
<feature type="transmembrane region" description="Helical" evidence="1">
    <location>
        <begin position="152"/>
        <end position="172"/>
    </location>
</feature>
<evidence type="ECO:0000256" key="1">
    <source>
        <dbReference type="SAM" id="Phobius"/>
    </source>
</evidence>
<reference evidence="2 3" key="1">
    <citation type="submission" date="2019-03" db="EMBL/GenBank/DDBJ databases">
        <title>Genomic Encyclopedia of Type Strains, Phase IV (KMG-IV): sequencing the most valuable type-strain genomes for metagenomic binning, comparative biology and taxonomic classification.</title>
        <authorList>
            <person name="Goeker M."/>
        </authorList>
    </citation>
    <scope>NUCLEOTIDE SEQUENCE [LARGE SCALE GENOMIC DNA]</scope>
    <source>
        <strain evidence="2 3">DSM 28697</strain>
    </source>
</reference>
<feature type="transmembrane region" description="Helical" evidence="1">
    <location>
        <begin position="6"/>
        <end position="22"/>
    </location>
</feature>
<feature type="transmembrane region" description="Helical" evidence="1">
    <location>
        <begin position="226"/>
        <end position="252"/>
    </location>
</feature>
<feature type="transmembrane region" description="Helical" evidence="1">
    <location>
        <begin position="273"/>
        <end position="292"/>
    </location>
</feature>
<keyword evidence="1" id="KW-0812">Transmembrane</keyword>
<protein>
    <submittedName>
        <fullName evidence="2">Uncharacterized protein</fullName>
    </submittedName>
</protein>
<evidence type="ECO:0000313" key="2">
    <source>
        <dbReference type="EMBL" id="TDQ36408.1"/>
    </source>
</evidence>
<proteinExistence type="predicted"/>
<accession>A0A4R6TS26</accession>
<dbReference type="RefSeq" id="WP_133581698.1">
    <property type="nucleotide sequence ID" value="NZ_SNYJ01000018.1"/>
</dbReference>
<name>A0A4R6TS26_9BACI</name>
<feature type="transmembrane region" description="Helical" evidence="1">
    <location>
        <begin position="127"/>
        <end position="146"/>
    </location>
</feature>
<dbReference type="Proteomes" id="UP000295632">
    <property type="component" value="Unassembled WGS sequence"/>
</dbReference>
<dbReference type="EMBL" id="SNYJ01000018">
    <property type="protein sequence ID" value="TDQ36408.1"/>
    <property type="molecule type" value="Genomic_DNA"/>
</dbReference>